<keyword evidence="2" id="KW-0808">Transferase</keyword>
<name>A0A5B8MYN3_9CHLO</name>
<gene>
    <name evidence="2" type="ORF">A3770_17p79890</name>
</gene>
<keyword evidence="3" id="KW-1185">Reference proteome</keyword>
<evidence type="ECO:0000313" key="2">
    <source>
        <dbReference type="EMBL" id="QDZ25471.1"/>
    </source>
</evidence>
<evidence type="ECO:0000259" key="1">
    <source>
        <dbReference type="Pfam" id="PF03109"/>
    </source>
</evidence>
<dbReference type="Proteomes" id="UP000316726">
    <property type="component" value="Chromosome 17"/>
</dbReference>
<dbReference type="STRING" id="1764295.A0A5B8MYN3"/>
<feature type="domain" description="ABC1 atypical kinase-like" evidence="1">
    <location>
        <begin position="184"/>
        <end position="441"/>
    </location>
</feature>
<dbReference type="PANTHER" id="PTHR43173">
    <property type="entry name" value="ABC1 FAMILY PROTEIN"/>
    <property type="match status" value="1"/>
</dbReference>
<dbReference type="GO" id="GO:0016301">
    <property type="term" value="F:kinase activity"/>
    <property type="evidence" value="ECO:0007669"/>
    <property type="project" value="UniProtKB-KW"/>
</dbReference>
<dbReference type="InterPro" id="IPR051130">
    <property type="entry name" value="Mito_struct-func_regulator"/>
</dbReference>
<dbReference type="CDD" id="cd05121">
    <property type="entry name" value="ABC1_ADCK3-like"/>
    <property type="match status" value="1"/>
</dbReference>
<sequence>MASSSSVVIHGLKQRGLRVRRRPAVESKKVVWTSSSAARAFGSKSEFGFPDLEKARKLAQDAFQTIIVDSDDPIAGAKRVAQALQAGASVLGEAIESGESEALIKDATDAFRQAVAEIEQQQDPASPTTALMSSSEESLKRSAKLLRKFFEKMGAAYVKLGQFIASSPTLFPKVIVDEFQECLDSVPPLSYDEEIYKIIQQELGGESRVREVFTRIDKAPLASASIAQVHRGTLRSTGESVVLKVCKPDVAKSLRTDLDAVYLACRAFELFDPTLEERVGLSSIIQDARDSILAETNLEQEAKNMQVFREFLSASSGAGAFRDVYVPKVYKQYSTRKVLVMEELRGVSLSDYLEGDAGYKRMASSMGTEGLIIEALNAWIASVGMCESFHADVHAGNLFVLSDGRLAFIDFGSVGRISPKTKRSLENLAYCLPRGDWRGAASALVGMGAIMGTEAETSAVIDPLARDLEYMTDRVDRLVQDMMVMEVNVTTASIGALSGDIDPSSMPPPQLNSLDIAERINRLVLDVVDIAEKRGLRFPREFALLIKQMLYFDRFVQELAPELDVLTDDRVDKTLT</sequence>
<dbReference type="InterPro" id="IPR004147">
    <property type="entry name" value="ABC1_dom"/>
</dbReference>
<dbReference type="InterPro" id="IPR011009">
    <property type="entry name" value="Kinase-like_dom_sf"/>
</dbReference>
<dbReference type="OrthoDB" id="427480at2759"/>
<keyword evidence="2" id="KW-0418">Kinase</keyword>
<protein>
    <submittedName>
        <fullName evidence="2">UbiB-like protein kinase</fullName>
    </submittedName>
</protein>
<dbReference type="SUPFAM" id="SSF56112">
    <property type="entry name" value="Protein kinase-like (PK-like)"/>
    <property type="match status" value="1"/>
</dbReference>
<dbReference type="AlphaFoldDB" id="A0A5B8MYN3"/>
<evidence type="ECO:0000313" key="3">
    <source>
        <dbReference type="Proteomes" id="UP000316726"/>
    </source>
</evidence>
<organism evidence="2 3">
    <name type="scientific">Chloropicon primus</name>
    <dbReference type="NCBI Taxonomy" id="1764295"/>
    <lineage>
        <taxon>Eukaryota</taxon>
        <taxon>Viridiplantae</taxon>
        <taxon>Chlorophyta</taxon>
        <taxon>Chloropicophyceae</taxon>
        <taxon>Chloropicales</taxon>
        <taxon>Chloropicaceae</taxon>
        <taxon>Chloropicon</taxon>
    </lineage>
</organism>
<proteinExistence type="predicted"/>
<dbReference type="EMBL" id="CP031050">
    <property type="protein sequence ID" value="QDZ25471.1"/>
    <property type="molecule type" value="Genomic_DNA"/>
</dbReference>
<accession>A0A5B8MYN3</accession>
<dbReference type="Pfam" id="PF03109">
    <property type="entry name" value="ABC1"/>
    <property type="match status" value="1"/>
</dbReference>
<dbReference type="PANTHER" id="PTHR43173:SF22">
    <property type="entry name" value="OS07G0227800 PROTEIN"/>
    <property type="match status" value="1"/>
</dbReference>
<reference evidence="2 3" key="1">
    <citation type="submission" date="2018-07" db="EMBL/GenBank/DDBJ databases">
        <title>The complete nuclear genome of the prasinophyte Chloropicon primus (CCMP1205).</title>
        <authorList>
            <person name="Pombert J.-F."/>
            <person name="Otis C."/>
            <person name="Turmel M."/>
            <person name="Lemieux C."/>
        </authorList>
    </citation>
    <scope>NUCLEOTIDE SEQUENCE [LARGE SCALE GENOMIC DNA]</scope>
    <source>
        <strain evidence="2 3">CCMP1205</strain>
    </source>
</reference>